<evidence type="ECO:0000256" key="4">
    <source>
        <dbReference type="ARBA" id="ARBA00022741"/>
    </source>
</evidence>
<dbReference type="GO" id="GO:0006429">
    <property type="term" value="P:leucyl-tRNA aminoacylation"/>
    <property type="evidence" value="ECO:0007669"/>
    <property type="project" value="InterPro"/>
</dbReference>
<proteinExistence type="inferred from homology"/>
<dbReference type="InterPro" id="IPR009080">
    <property type="entry name" value="tRNAsynth_Ia_anticodon-bd"/>
</dbReference>
<dbReference type="InterPro" id="IPR009008">
    <property type="entry name" value="Val/Leu/Ile-tRNA-synth_edit"/>
</dbReference>
<dbReference type="PANTHER" id="PTHR43740">
    <property type="entry name" value="LEUCYL-TRNA SYNTHETASE"/>
    <property type="match status" value="1"/>
</dbReference>
<dbReference type="AlphaFoldDB" id="X0T897"/>
<dbReference type="InterPro" id="IPR014729">
    <property type="entry name" value="Rossmann-like_a/b/a_fold"/>
</dbReference>
<keyword evidence="5" id="KW-0067">ATP-binding</keyword>
<evidence type="ECO:0000256" key="5">
    <source>
        <dbReference type="ARBA" id="ARBA00022840"/>
    </source>
</evidence>
<dbReference type="FunFam" id="3.40.50.620:FF:000056">
    <property type="entry name" value="Leucine--tRNA ligase"/>
    <property type="match status" value="1"/>
</dbReference>
<dbReference type="SUPFAM" id="SSF50677">
    <property type="entry name" value="ValRS/IleRS/LeuRS editing domain"/>
    <property type="match status" value="1"/>
</dbReference>
<feature type="non-terminal residue" evidence="10">
    <location>
        <position position="1"/>
    </location>
</feature>
<name>X0T897_9ZZZZ</name>
<keyword evidence="3" id="KW-0436">Ligase</keyword>
<evidence type="ECO:0000313" key="10">
    <source>
        <dbReference type="EMBL" id="GAF83531.1"/>
    </source>
</evidence>
<accession>X0T897</accession>
<feature type="domain" description="Aminoacyl-tRNA synthetase class Ia" evidence="8">
    <location>
        <begin position="146"/>
        <end position="343"/>
    </location>
</feature>
<dbReference type="InterPro" id="IPR025709">
    <property type="entry name" value="Leu_tRNA-synth_edit"/>
</dbReference>
<sequence length="421" mass="47879">TSTEQKSAVESYVREAVCKSELERIDEAGKKTGVFTGGYAINPANGERIPVWVADYVLIGYGTGAIMAVPAHDERDFEFAVEFKLPIVEVISPDGKSHELEEAYTEEGLMINSGEFNGLPSLEAIGKITQWFDDRGAGKKAVNFRLHDWCISRQRYWGPPIPVIHCPSCGPQAVPESELPVVLPEMEDFRPDSTGLSPLARSEVFVRTTCPKCGGEAKRETDVMDNFLDSAWYFFRYPSTEFDKIPFDRERTKKWLPVDMYIGGNEHAVLHLLYTRFITMALKDMGYIDFDEPFKCFRAHGLIIKDGAKMSKSRGNVVTPDTFIDTYGADCFRTYLMFLGPYTQGGDFQDKGIMGIRRFFDRIYRIVYSSKNLAQVVPEDKKFAALTHKIIRDVTEHIENLEYNTAIAFMMEFLNEITRRD</sequence>
<evidence type="ECO:0000256" key="7">
    <source>
        <dbReference type="ARBA" id="ARBA00023146"/>
    </source>
</evidence>
<evidence type="ECO:0000256" key="3">
    <source>
        <dbReference type="ARBA" id="ARBA00022598"/>
    </source>
</evidence>
<dbReference type="InterPro" id="IPR002300">
    <property type="entry name" value="aa-tRNA-synth_Ia"/>
</dbReference>
<dbReference type="InterPro" id="IPR002302">
    <property type="entry name" value="Leu-tRNA-ligase"/>
</dbReference>
<dbReference type="GO" id="GO:0002161">
    <property type="term" value="F:aminoacyl-tRNA deacylase activity"/>
    <property type="evidence" value="ECO:0007669"/>
    <property type="project" value="InterPro"/>
</dbReference>
<reference evidence="10" key="1">
    <citation type="journal article" date="2014" name="Front. Microbiol.">
        <title>High frequency of phylogenetically diverse reductive dehalogenase-homologous genes in deep subseafloor sedimentary metagenomes.</title>
        <authorList>
            <person name="Kawai M."/>
            <person name="Futagami T."/>
            <person name="Toyoda A."/>
            <person name="Takaki Y."/>
            <person name="Nishi S."/>
            <person name="Hori S."/>
            <person name="Arai W."/>
            <person name="Tsubouchi T."/>
            <person name="Morono Y."/>
            <person name="Uchiyama I."/>
            <person name="Ito T."/>
            <person name="Fujiyama A."/>
            <person name="Inagaki F."/>
            <person name="Takami H."/>
        </authorList>
    </citation>
    <scope>NUCLEOTIDE SEQUENCE</scope>
    <source>
        <strain evidence="10">Expedition CK06-06</strain>
    </source>
</reference>
<dbReference type="Gene3D" id="1.10.730.10">
    <property type="entry name" value="Isoleucyl-tRNA Synthetase, Domain 1"/>
    <property type="match status" value="1"/>
</dbReference>
<dbReference type="GO" id="GO:0005524">
    <property type="term" value="F:ATP binding"/>
    <property type="evidence" value="ECO:0007669"/>
    <property type="project" value="UniProtKB-KW"/>
</dbReference>
<dbReference type="PANTHER" id="PTHR43740:SF2">
    <property type="entry name" value="LEUCINE--TRNA LIGASE, MITOCHONDRIAL"/>
    <property type="match status" value="1"/>
</dbReference>
<dbReference type="PRINTS" id="PR00985">
    <property type="entry name" value="TRNASYNTHLEU"/>
</dbReference>
<dbReference type="GO" id="GO:0004823">
    <property type="term" value="F:leucine-tRNA ligase activity"/>
    <property type="evidence" value="ECO:0007669"/>
    <property type="project" value="UniProtKB-EC"/>
</dbReference>
<evidence type="ECO:0000256" key="6">
    <source>
        <dbReference type="ARBA" id="ARBA00022917"/>
    </source>
</evidence>
<evidence type="ECO:0000259" key="9">
    <source>
        <dbReference type="Pfam" id="PF13603"/>
    </source>
</evidence>
<comment type="caution">
    <text evidence="10">The sequence shown here is derived from an EMBL/GenBank/DDBJ whole genome shotgun (WGS) entry which is preliminary data.</text>
</comment>
<dbReference type="EMBL" id="BARS01006127">
    <property type="protein sequence ID" value="GAF83531.1"/>
    <property type="molecule type" value="Genomic_DNA"/>
</dbReference>
<keyword evidence="6" id="KW-0648">Protein biosynthesis</keyword>
<dbReference type="Pfam" id="PF00133">
    <property type="entry name" value="tRNA-synt_1"/>
    <property type="match status" value="1"/>
</dbReference>
<dbReference type="Gene3D" id="3.40.50.620">
    <property type="entry name" value="HUPs"/>
    <property type="match status" value="1"/>
</dbReference>
<dbReference type="EC" id="6.1.1.4" evidence="2"/>
<protein>
    <recommendedName>
        <fullName evidence="2">leucine--tRNA ligase</fullName>
        <ecNumber evidence="2">6.1.1.4</ecNumber>
    </recommendedName>
</protein>
<evidence type="ECO:0000256" key="2">
    <source>
        <dbReference type="ARBA" id="ARBA00013164"/>
    </source>
</evidence>
<keyword evidence="4" id="KW-0547">Nucleotide-binding</keyword>
<feature type="non-terminal residue" evidence="10">
    <location>
        <position position="421"/>
    </location>
</feature>
<feature type="domain" description="Leucyl-tRNA synthetase editing" evidence="9">
    <location>
        <begin position="3"/>
        <end position="132"/>
    </location>
</feature>
<evidence type="ECO:0000256" key="1">
    <source>
        <dbReference type="ARBA" id="ARBA00005594"/>
    </source>
</evidence>
<dbReference type="FunFam" id="1.10.730.10:FF:000002">
    <property type="entry name" value="Leucine--tRNA ligase"/>
    <property type="match status" value="1"/>
</dbReference>
<gene>
    <name evidence="10" type="ORF">S01H1_11980</name>
</gene>
<dbReference type="GO" id="GO:0005829">
    <property type="term" value="C:cytosol"/>
    <property type="evidence" value="ECO:0007669"/>
    <property type="project" value="TreeGrafter"/>
</dbReference>
<dbReference type="SUPFAM" id="SSF47323">
    <property type="entry name" value="Anticodon-binding domain of a subclass of class I aminoacyl-tRNA synthetases"/>
    <property type="match status" value="1"/>
</dbReference>
<keyword evidence="7" id="KW-0030">Aminoacyl-tRNA synthetase</keyword>
<organism evidence="10">
    <name type="scientific">marine sediment metagenome</name>
    <dbReference type="NCBI Taxonomy" id="412755"/>
    <lineage>
        <taxon>unclassified sequences</taxon>
        <taxon>metagenomes</taxon>
        <taxon>ecological metagenomes</taxon>
    </lineage>
</organism>
<evidence type="ECO:0000259" key="8">
    <source>
        <dbReference type="Pfam" id="PF00133"/>
    </source>
</evidence>
<dbReference type="SUPFAM" id="SSF52374">
    <property type="entry name" value="Nucleotidylyl transferase"/>
    <property type="match status" value="1"/>
</dbReference>
<comment type="similarity">
    <text evidence="1">Belongs to the class-I aminoacyl-tRNA synthetase family.</text>
</comment>
<dbReference type="Pfam" id="PF13603">
    <property type="entry name" value="tRNA-synt_1_2"/>
    <property type="match status" value="1"/>
</dbReference>